<evidence type="ECO:0000256" key="4">
    <source>
        <dbReference type="ARBA" id="ARBA00022801"/>
    </source>
</evidence>
<evidence type="ECO:0000256" key="1">
    <source>
        <dbReference type="ARBA" id="ARBA00005964"/>
    </source>
</evidence>
<gene>
    <name evidence="7" type="ORF">L596_011659</name>
</gene>
<accession>A0A4U5NVH7</accession>
<dbReference type="Gene3D" id="3.40.50.1820">
    <property type="entry name" value="alpha/beta hydrolase"/>
    <property type="match status" value="1"/>
</dbReference>
<evidence type="ECO:0000313" key="8">
    <source>
        <dbReference type="Proteomes" id="UP000298663"/>
    </source>
</evidence>
<dbReference type="PROSITE" id="PS00122">
    <property type="entry name" value="CARBOXYLESTERASE_B_1"/>
    <property type="match status" value="1"/>
</dbReference>
<keyword evidence="3" id="KW-0719">Serine esterase</keyword>
<evidence type="ECO:0000256" key="3">
    <source>
        <dbReference type="ARBA" id="ARBA00022487"/>
    </source>
</evidence>
<evidence type="ECO:0000313" key="7">
    <source>
        <dbReference type="EMBL" id="TKR87224.1"/>
    </source>
</evidence>
<dbReference type="OrthoDB" id="6846267at2759"/>
<reference evidence="7 8" key="2">
    <citation type="journal article" date="2019" name="G3 (Bethesda)">
        <title>Hybrid Assembly of the Genome of the Entomopathogenic Nematode Steinernema carpocapsae Identifies the X-Chromosome.</title>
        <authorList>
            <person name="Serra L."/>
            <person name="Macchietto M."/>
            <person name="Macias-Munoz A."/>
            <person name="McGill C.J."/>
            <person name="Rodriguez I.M."/>
            <person name="Rodriguez B."/>
            <person name="Murad R."/>
            <person name="Mortazavi A."/>
        </authorList>
    </citation>
    <scope>NUCLEOTIDE SEQUENCE [LARGE SCALE GENOMIC DNA]</scope>
    <source>
        <strain evidence="7 8">ALL</strain>
    </source>
</reference>
<dbReference type="PROSITE" id="PS01173">
    <property type="entry name" value="LIPASE_GDXG_HIS"/>
    <property type="match status" value="1"/>
</dbReference>
<proteinExistence type="inferred from homology"/>
<evidence type="ECO:0000256" key="5">
    <source>
        <dbReference type="RuleBase" id="RU361235"/>
    </source>
</evidence>
<evidence type="ECO:0000256" key="2">
    <source>
        <dbReference type="ARBA" id="ARBA00010515"/>
    </source>
</evidence>
<dbReference type="STRING" id="34508.A0A4U5NVH7"/>
<sequence length="568" mass="63646">MLAAVLFLLLIPVSCAKTAPVVETIDGKVQGFSVPLSGSEAEANVFLGVPFAAPPVGDLRFKKPETHEGWINVLETQEFKPTCVPHHRDAIQGPVSEDCLYLNIMAPEEESTDPEGYPVMFWIHGGGYCLGTARAFGYQNISDNFVSKGIVVVTIQYRLGPLGFLSTGDDVLPGNLGMWDQAAALKYVYENIANFGGNPKKITVWGLSAGGSSAQQLSVSPVTRDYVYQSIEMSGSAFAEWASSERVVGVTKDLAADLKCPTSSKELVECMKEKSVDEIWDAVDRTGETRYDINLVKYGPRIDGEFFPEDYEKLFAEAPKKPAVIGMTAKESTFFTILAFAKPINMMYLERSNFTNFNRNALVTFIKDTVASEQVVGAQAQELQDRLIAYYADQDAPENADYKFYLDRYTELCSDAQFNVPILIGANLKREHGWPVFLYLHEYFNKAIYQKDDPAIGSTHANELYPMFGLPVFGKFEMVGDELKNQRMIVDAFANFVKTGNPSTKKTEWLAVDKQNPSRYLSMDVPKPKMEKELMPEAFRFWTELRRDFDYDVLRGIFTSTRKPKDEL</sequence>
<keyword evidence="5" id="KW-0732">Signal</keyword>
<dbReference type="InterPro" id="IPR002168">
    <property type="entry name" value="Lipase_GDXG_HIS_AS"/>
</dbReference>
<evidence type="ECO:0000259" key="6">
    <source>
        <dbReference type="Pfam" id="PF00135"/>
    </source>
</evidence>
<comment type="similarity">
    <text evidence="2">Belongs to the 'GDXG' lipolytic enzyme family.</text>
</comment>
<dbReference type="GO" id="GO:0052689">
    <property type="term" value="F:carboxylic ester hydrolase activity"/>
    <property type="evidence" value="ECO:0007669"/>
    <property type="project" value="UniProtKB-KW"/>
</dbReference>
<dbReference type="InterPro" id="IPR029058">
    <property type="entry name" value="AB_hydrolase_fold"/>
</dbReference>
<dbReference type="EMBL" id="AZBU02000003">
    <property type="protein sequence ID" value="TKR87224.1"/>
    <property type="molecule type" value="Genomic_DNA"/>
</dbReference>
<feature type="signal peptide" evidence="5">
    <location>
        <begin position="1"/>
        <end position="16"/>
    </location>
</feature>
<dbReference type="AlphaFoldDB" id="A0A4U5NVH7"/>
<dbReference type="Pfam" id="PF00135">
    <property type="entry name" value="COesterase"/>
    <property type="match status" value="1"/>
</dbReference>
<comment type="similarity">
    <text evidence="1 5">Belongs to the type-B carboxylesterase/lipase family.</text>
</comment>
<feature type="domain" description="Carboxylesterase type B" evidence="6">
    <location>
        <begin position="19"/>
        <end position="542"/>
    </location>
</feature>
<dbReference type="SUPFAM" id="SSF53474">
    <property type="entry name" value="alpha/beta-Hydrolases"/>
    <property type="match status" value="1"/>
</dbReference>
<keyword evidence="4 5" id="KW-0378">Hydrolase</keyword>
<protein>
    <recommendedName>
        <fullName evidence="5">Carboxylic ester hydrolase</fullName>
        <ecNumber evidence="5">3.1.1.-</ecNumber>
    </recommendedName>
</protein>
<name>A0A4U5NVH7_STECR</name>
<keyword evidence="8" id="KW-1185">Reference proteome</keyword>
<dbReference type="InterPro" id="IPR019826">
    <property type="entry name" value="Carboxylesterase_B_AS"/>
</dbReference>
<organism evidence="7 8">
    <name type="scientific">Steinernema carpocapsae</name>
    <name type="common">Entomopathogenic nematode</name>
    <dbReference type="NCBI Taxonomy" id="34508"/>
    <lineage>
        <taxon>Eukaryota</taxon>
        <taxon>Metazoa</taxon>
        <taxon>Ecdysozoa</taxon>
        <taxon>Nematoda</taxon>
        <taxon>Chromadorea</taxon>
        <taxon>Rhabditida</taxon>
        <taxon>Tylenchina</taxon>
        <taxon>Panagrolaimomorpha</taxon>
        <taxon>Strongyloidoidea</taxon>
        <taxon>Steinernematidae</taxon>
        <taxon>Steinernema</taxon>
    </lineage>
</organism>
<dbReference type="EC" id="3.1.1.-" evidence="5"/>
<dbReference type="InterPro" id="IPR002018">
    <property type="entry name" value="CarbesteraseB"/>
</dbReference>
<dbReference type="PANTHER" id="PTHR44590:SF4">
    <property type="entry name" value="CARBOXYLIC ESTER HYDROLASE"/>
    <property type="match status" value="1"/>
</dbReference>
<dbReference type="PANTHER" id="PTHR44590">
    <property type="entry name" value="CARBOXYLIC ESTER HYDROLASE-RELATED"/>
    <property type="match status" value="1"/>
</dbReference>
<comment type="caution">
    <text evidence="7">The sequence shown here is derived from an EMBL/GenBank/DDBJ whole genome shotgun (WGS) entry which is preliminary data.</text>
</comment>
<feature type="chain" id="PRO_5020870838" description="Carboxylic ester hydrolase" evidence="5">
    <location>
        <begin position="17"/>
        <end position="568"/>
    </location>
</feature>
<reference evidence="7 8" key="1">
    <citation type="journal article" date="2015" name="Genome Biol.">
        <title>Comparative genomics of Steinernema reveals deeply conserved gene regulatory networks.</title>
        <authorList>
            <person name="Dillman A.R."/>
            <person name="Macchietto M."/>
            <person name="Porter C.F."/>
            <person name="Rogers A."/>
            <person name="Williams B."/>
            <person name="Antoshechkin I."/>
            <person name="Lee M.M."/>
            <person name="Goodwin Z."/>
            <person name="Lu X."/>
            <person name="Lewis E.E."/>
            <person name="Goodrich-Blair H."/>
            <person name="Stock S.P."/>
            <person name="Adams B.J."/>
            <person name="Sternberg P.W."/>
            <person name="Mortazavi A."/>
        </authorList>
    </citation>
    <scope>NUCLEOTIDE SEQUENCE [LARGE SCALE GENOMIC DNA]</scope>
    <source>
        <strain evidence="7 8">ALL</strain>
    </source>
</reference>
<dbReference type="Proteomes" id="UP000298663">
    <property type="component" value="Unassembled WGS sequence"/>
</dbReference>